<evidence type="ECO:0000313" key="4">
    <source>
        <dbReference type="Proteomes" id="UP000183114"/>
    </source>
</evidence>
<name>A0A1H5CIF3_9PSED</name>
<feature type="domain" description="PHB accumulation regulatory" evidence="1">
    <location>
        <begin position="125"/>
        <end position="160"/>
    </location>
</feature>
<dbReference type="Proteomes" id="UP000183114">
    <property type="component" value="Unassembled WGS sequence"/>
</dbReference>
<feature type="domain" description="PHB accumulation regulatory" evidence="1">
    <location>
        <begin position="84"/>
        <end position="120"/>
    </location>
</feature>
<proteinExistence type="predicted"/>
<evidence type="ECO:0000259" key="1">
    <source>
        <dbReference type="Pfam" id="PF05233"/>
    </source>
</evidence>
<dbReference type="EMBL" id="FNTF01000002">
    <property type="protein sequence ID" value="SED66371.1"/>
    <property type="molecule type" value="Genomic_DNA"/>
</dbReference>
<dbReference type="InterPro" id="IPR007897">
    <property type="entry name" value="PHB_accumulat"/>
</dbReference>
<dbReference type="GO" id="GO:0006355">
    <property type="term" value="P:regulation of DNA-templated transcription"/>
    <property type="evidence" value="ECO:0007669"/>
    <property type="project" value="InterPro"/>
</dbReference>
<sequence length="182" mass="20265">MPANQARRETPRMTDTTPRLIKKYPNRRLYDTHTSSHLTLADIRQLVVDKVAFQVVDAKSGEDLTRSILLQVILEAESGGEPIFTTEMLMGIIQFYGPYQGVLGSYLDKSIQTVIDIQSQTGAQSSEAWSDFMHQQAPVMQDLMRQYVDQSKALYLNTQNLFGMFGGKPGADGGTKKNGDGE</sequence>
<accession>A0A1H5CIF3</accession>
<reference evidence="3 4" key="1">
    <citation type="submission" date="2016-10" db="EMBL/GenBank/DDBJ databases">
        <authorList>
            <person name="de Groot N.N."/>
        </authorList>
    </citation>
    <scope>NUCLEOTIDE SEQUENCE [LARGE SCALE GENOMIC DNA]</scope>
    <source>
        <strain evidence="3 4">BS3655</strain>
    </source>
</reference>
<dbReference type="AlphaFoldDB" id="A0A1H5CIF3"/>
<evidence type="ECO:0000259" key="2">
    <source>
        <dbReference type="Pfam" id="PF07879"/>
    </source>
</evidence>
<feature type="domain" description="PHA accumulation regulator DNA-binding N-terminal" evidence="2">
    <location>
        <begin position="20"/>
        <end position="79"/>
    </location>
</feature>
<dbReference type="InterPro" id="IPR010134">
    <property type="entry name" value="PHA_reg_PhaR"/>
</dbReference>
<dbReference type="OrthoDB" id="9803397at2"/>
<protein>
    <submittedName>
        <fullName evidence="3">Polyhydroxyalkanoate synthesis repressor PhaR</fullName>
    </submittedName>
</protein>
<evidence type="ECO:0000313" key="3">
    <source>
        <dbReference type="EMBL" id="SED66371.1"/>
    </source>
</evidence>
<dbReference type="RefSeq" id="WP_102614684.1">
    <property type="nucleotide sequence ID" value="NZ_CP018319.1"/>
</dbReference>
<dbReference type="NCBIfam" id="TIGR01848">
    <property type="entry name" value="PHA_reg_PhaR"/>
    <property type="match status" value="1"/>
</dbReference>
<dbReference type="Pfam" id="PF07879">
    <property type="entry name" value="PHB_acc_N"/>
    <property type="match status" value="1"/>
</dbReference>
<dbReference type="Pfam" id="PF05233">
    <property type="entry name" value="PHB_acc"/>
    <property type="match status" value="2"/>
</dbReference>
<gene>
    <name evidence="3" type="ORF">SAMN04490185_3914</name>
</gene>
<dbReference type="InterPro" id="IPR012909">
    <property type="entry name" value="PHA_DNA-bd_N"/>
</dbReference>
<organism evidence="3 4">
    <name type="scientific">Pseudomonas frederiksbergensis</name>
    <dbReference type="NCBI Taxonomy" id="104087"/>
    <lineage>
        <taxon>Bacteria</taxon>
        <taxon>Pseudomonadati</taxon>
        <taxon>Pseudomonadota</taxon>
        <taxon>Gammaproteobacteria</taxon>
        <taxon>Pseudomonadales</taxon>
        <taxon>Pseudomonadaceae</taxon>
        <taxon>Pseudomonas</taxon>
    </lineage>
</organism>